<dbReference type="GeneTree" id="ENSGT00940000160459"/>
<organism evidence="11 13">
    <name type="scientific">Mus musculus</name>
    <name type="common">Mouse</name>
    <dbReference type="NCBI Taxonomy" id="10090"/>
    <lineage>
        <taxon>Eukaryota</taxon>
        <taxon>Metazoa</taxon>
        <taxon>Chordata</taxon>
        <taxon>Craniata</taxon>
        <taxon>Vertebrata</taxon>
        <taxon>Euteleostomi</taxon>
        <taxon>Mammalia</taxon>
        <taxon>Eutheria</taxon>
        <taxon>Euarchontoglires</taxon>
        <taxon>Glires</taxon>
        <taxon>Rodentia</taxon>
        <taxon>Myomorpha</taxon>
        <taxon>Muroidea</taxon>
        <taxon>Muridae</taxon>
        <taxon>Murinae</taxon>
        <taxon>Mus</taxon>
        <taxon>Mus</taxon>
    </lineage>
</organism>
<evidence type="ECO:0000256" key="7">
    <source>
        <dbReference type="SAM" id="MobiDB-lite"/>
    </source>
</evidence>
<evidence type="ECO:0007829" key="14">
    <source>
        <dbReference type="PeptideAtlas" id="A2AEP2"/>
    </source>
</evidence>
<name>A2AEP2_MOUSE</name>
<dbReference type="OrthoDB" id="5590282at2759"/>
<evidence type="ECO:0000256" key="1">
    <source>
        <dbReference type="ARBA" id="ARBA00006955"/>
    </source>
</evidence>
<feature type="compositionally biased region" description="Polar residues" evidence="7">
    <location>
        <begin position="780"/>
        <end position="790"/>
    </location>
</feature>
<evidence type="ECO:0000256" key="5">
    <source>
        <dbReference type="ARBA" id="ARBA00023306"/>
    </source>
</evidence>
<dbReference type="Ensembl" id="ENSMUST00000056725.8">
    <property type="protein sequence ID" value="ENSMUSP00000052272.8"/>
    <property type="gene ID" value="ENSMUSG00000051592.15"/>
</dbReference>
<evidence type="ECO:0000313" key="10">
    <source>
        <dbReference type="EMBL" id="AAI32412.1"/>
    </source>
</evidence>
<dbReference type="DNASU" id="209091"/>
<evidence type="ECO:0000259" key="9">
    <source>
        <dbReference type="SMART" id="SM01332"/>
    </source>
</evidence>
<dbReference type="HOGENOM" id="CLU_006366_0_0_1"/>
<feature type="region of interest" description="Disordered" evidence="7">
    <location>
        <begin position="259"/>
        <end position="398"/>
    </location>
</feature>
<evidence type="ECO:0000313" key="13">
    <source>
        <dbReference type="Proteomes" id="UP000000589"/>
    </source>
</evidence>
<dbReference type="GO" id="GO:0051321">
    <property type="term" value="P:meiotic cell cycle"/>
    <property type="evidence" value="ECO:0007669"/>
    <property type="project" value="UniProtKB-KW"/>
</dbReference>
<dbReference type="Ensembl" id="ENSMUST00000115752.8">
    <property type="protein sequence ID" value="ENSMUSP00000111418.2"/>
    <property type="gene ID" value="ENSMUSG00000051592.15"/>
</dbReference>
<feature type="region of interest" description="Disordered" evidence="7">
    <location>
        <begin position="1"/>
        <end position="64"/>
    </location>
</feature>
<keyword evidence="2" id="KW-0132">Cell division</keyword>
<feature type="domain" description="Cyclin-like" evidence="8">
    <location>
        <begin position="1172"/>
        <end position="1256"/>
    </location>
</feature>
<dbReference type="AGR" id="MGI:2183443"/>
<feature type="domain" description="Cyclin C-terminal" evidence="9">
    <location>
        <begin position="1265"/>
        <end position="1381"/>
    </location>
</feature>
<protein>
    <submittedName>
        <fullName evidence="10 11">Cyclin B3</fullName>
    </submittedName>
</protein>
<evidence type="ECO:0000256" key="4">
    <source>
        <dbReference type="ARBA" id="ARBA00023254"/>
    </source>
</evidence>
<keyword evidence="4" id="KW-0469">Meiosis</keyword>
<dbReference type="FunFam" id="1.10.472.10:FF:000001">
    <property type="entry name" value="G2/mitotic-specific cyclin"/>
    <property type="match status" value="1"/>
</dbReference>
<keyword evidence="3 6" id="KW-0195">Cyclin</keyword>
<dbReference type="SUPFAM" id="SSF47954">
    <property type="entry name" value="Cyclin-like"/>
    <property type="match status" value="2"/>
</dbReference>
<comment type="similarity">
    <text evidence="1">Belongs to the cyclin family. Cyclin AB subfamily.</text>
</comment>
<dbReference type="CTD" id="85417"/>
<dbReference type="GO" id="GO:0051301">
    <property type="term" value="P:cell division"/>
    <property type="evidence" value="ECO:0007669"/>
    <property type="project" value="UniProtKB-KW"/>
</dbReference>
<dbReference type="Pfam" id="PF00134">
    <property type="entry name" value="Cyclin_N"/>
    <property type="match status" value="1"/>
</dbReference>
<dbReference type="BioGRID-ORCS" id="209091">
    <property type="hits" value="2 hits in 78 CRISPR screens"/>
</dbReference>
<dbReference type="InterPro" id="IPR013763">
    <property type="entry name" value="Cyclin-like_dom"/>
</dbReference>
<keyword evidence="5" id="KW-0131">Cell cycle</keyword>
<dbReference type="EMBL" id="BC132411">
    <property type="protein sequence ID" value="AAI32412.1"/>
    <property type="molecule type" value="mRNA"/>
</dbReference>
<evidence type="ECO:0007829" key="16">
    <source>
        <dbReference type="PubMed" id="21183079"/>
    </source>
</evidence>
<dbReference type="RefSeq" id="NP_898836.2">
    <property type="nucleotide sequence ID" value="NM_183015.4"/>
</dbReference>
<evidence type="ECO:0000256" key="3">
    <source>
        <dbReference type="ARBA" id="ARBA00023127"/>
    </source>
</evidence>
<dbReference type="SMR" id="A2AEP2"/>
<dbReference type="OMA" id="RCVHASM"/>
<dbReference type="Pfam" id="PF02984">
    <property type="entry name" value="Cyclin_C"/>
    <property type="match status" value="1"/>
</dbReference>
<dbReference type="UCSC" id="uc009slb.1">
    <property type="organism name" value="mouse"/>
</dbReference>
<feature type="region of interest" description="Disordered" evidence="7">
    <location>
        <begin position="969"/>
        <end position="988"/>
    </location>
</feature>
<feature type="region of interest" description="Disordered" evidence="7">
    <location>
        <begin position="477"/>
        <end position="500"/>
    </location>
</feature>
<evidence type="ECO:0000313" key="12">
    <source>
        <dbReference type="MGI" id="MGI:2183443"/>
    </source>
</evidence>
<evidence type="ECO:0007829" key="15">
    <source>
        <dbReference type="ProteomicsDB" id="A2AEP2"/>
    </source>
</evidence>
<keyword evidence="14 15" id="KW-1267">Proteomics identification</keyword>
<feature type="region of interest" description="Disordered" evidence="7">
    <location>
        <begin position="775"/>
        <end position="796"/>
    </location>
</feature>
<dbReference type="SMART" id="SM01332">
    <property type="entry name" value="Cyclin_C"/>
    <property type="match status" value="1"/>
</dbReference>
<feature type="compositionally biased region" description="Basic and acidic residues" evidence="7">
    <location>
        <begin position="10"/>
        <end position="34"/>
    </location>
</feature>
<dbReference type="InterPro" id="IPR006671">
    <property type="entry name" value="Cyclin_N"/>
</dbReference>
<reference evidence="11" key="5">
    <citation type="submission" date="2025-05" db="UniProtKB">
        <authorList>
            <consortium name="Ensembl"/>
        </authorList>
    </citation>
    <scope>IDENTIFICATION</scope>
    <source>
        <strain evidence="11">C57BL/6J</strain>
    </source>
</reference>
<dbReference type="InterPro" id="IPR036915">
    <property type="entry name" value="Cyclin-like_sf"/>
</dbReference>
<evidence type="ECO:0000256" key="6">
    <source>
        <dbReference type="RuleBase" id="RU000383"/>
    </source>
</evidence>
<dbReference type="PANTHER" id="PTHR10177">
    <property type="entry name" value="CYCLINS"/>
    <property type="match status" value="1"/>
</dbReference>
<feature type="compositionally biased region" description="Polar residues" evidence="7">
    <location>
        <begin position="306"/>
        <end position="315"/>
    </location>
</feature>
<proteinExistence type="evidence at protein level"/>
<evidence type="ECO:0000256" key="2">
    <source>
        <dbReference type="ARBA" id="ARBA00022618"/>
    </source>
</evidence>
<dbReference type="Antibodypedia" id="421">
    <property type="antibodies" value="312 antibodies from 28 providers"/>
</dbReference>
<reference evidence="11" key="4">
    <citation type="journal article" date="2011" name="PLoS Biol.">
        <title>Modernizing reference genome assemblies.</title>
        <authorList>
            <person name="Church D.M."/>
            <person name="Schneider V.A."/>
            <person name="Graves T."/>
            <person name="Auger K."/>
            <person name="Cunningham F."/>
            <person name="Bouk N."/>
            <person name="Chen H.C."/>
            <person name="Agarwala R."/>
            <person name="McLaren W.M."/>
            <person name="Ritchie G.R."/>
            <person name="Albracht D."/>
            <person name="Kremitzki M."/>
            <person name="Rock S."/>
            <person name="Kotkiewicz H."/>
            <person name="Kremitzki C."/>
            <person name="Wollam A."/>
            <person name="Trani L."/>
            <person name="Fulton L."/>
            <person name="Fulton R."/>
            <person name="Matthews L."/>
            <person name="Whitehead S."/>
            <person name="Chow W."/>
            <person name="Torrance J."/>
            <person name="Dunn M."/>
            <person name="Harden G."/>
            <person name="Threadgold G."/>
            <person name="Wood J."/>
            <person name="Collins J."/>
            <person name="Heath P."/>
            <person name="Griffiths G."/>
            <person name="Pelan S."/>
            <person name="Grafham D."/>
            <person name="Eichler E.E."/>
            <person name="Weinstock G."/>
            <person name="Mardis E.R."/>
            <person name="Wilson R.K."/>
            <person name="Howe K."/>
            <person name="Flicek P."/>
            <person name="Hubbard T."/>
        </authorList>
    </citation>
    <scope>NUCLEOTIDE SEQUENCE [LARGE SCALE GENOMIC DNA]</scope>
    <source>
        <strain evidence="11">C57BL/6J</strain>
    </source>
</reference>
<dbReference type="InterPro" id="IPR004367">
    <property type="entry name" value="Cyclin_C-dom"/>
</dbReference>
<evidence type="ECO:0000313" key="11">
    <source>
        <dbReference type="Ensembl" id="ENSMUSP00000052272.8"/>
    </source>
</evidence>
<keyword evidence="13" id="KW-1185">Reference proteome</keyword>
<dbReference type="EMBL" id="BC138355">
    <property type="protein sequence ID" value="AAI38356.1"/>
    <property type="molecule type" value="mRNA"/>
</dbReference>
<dbReference type="Bgee" id="ENSMUSG00000051592">
    <property type="expression patterns" value="Expressed in seminiferous tubule of testis and 9 other cell types or tissues"/>
</dbReference>
<reference evidence="11 13" key="2">
    <citation type="journal article" date="2009" name="PLoS Biol.">
        <title>Lineage-specific biology revealed by a finished genome assembly of the mouse.</title>
        <authorList>
            <consortium name="Mouse Genome Sequencing Consortium"/>
            <person name="Church D.M."/>
            <person name="Goodstadt L."/>
            <person name="Hillier L.W."/>
            <person name="Zody M.C."/>
            <person name="Goldstein S."/>
            <person name="She X."/>
            <person name="Bult C.J."/>
            <person name="Agarwala R."/>
            <person name="Cherry J.L."/>
            <person name="DiCuccio M."/>
            <person name="Hlavina W."/>
            <person name="Kapustin Y."/>
            <person name="Meric P."/>
            <person name="Maglott D."/>
            <person name="Birtle Z."/>
            <person name="Marques A.C."/>
            <person name="Graves T."/>
            <person name="Zhou S."/>
            <person name="Teague B."/>
            <person name="Potamousis K."/>
            <person name="Churas C."/>
            <person name="Place M."/>
            <person name="Herschleb J."/>
            <person name="Runnheim R."/>
            <person name="Forrest D."/>
            <person name="Amos-Landgraf J."/>
            <person name="Schwartz D.C."/>
            <person name="Cheng Z."/>
            <person name="Lindblad-Toh K."/>
            <person name="Eichler E.E."/>
            <person name="Ponting C.P."/>
        </authorList>
    </citation>
    <scope>NUCLEOTIDE SEQUENCE [LARGE SCALE GENOMIC DNA]</scope>
    <source>
        <strain evidence="11 13">C57BL/6J</strain>
    </source>
</reference>
<gene>
    <name evidence="10 11 12" type="primary">Ccnb3</name>
</gene>
<dbReference type="VEuPathDB" id="HostDB:ENSMUSG00000051592"/>
<accession>A2AEP2</accession>
<dbReference type="RefSeq" id="XP_017173937.1">
    <property type="nucleotide sequence ID" value="XM_017318448.1"/>
</dbReference>
<dbReference type="ProteomicsDB" id="333269"/>
<dbReference type="SMART" id="SM00385">
    <property type="entry name" value="CYCLIN"/>
    <property type="match status" value="2"/>
</dbReference>
<sequence length="1396" mass="158941">MPPPLLPKRSKLETEKAQSNKITPREEQQSEKIGKSNHAASSSSSSTQGAVKRRSVFEDVTNASHSQCVQSKEDNIELKSHVSKRTKKGVGEVTQKKIKSSKMGHVTSLSNMEKEFILDIPNKPKTLTTEEPSVFQKTLVLNEEPATKETCLMRKTLKSCAFHQETLLMEKPLTLLVETEDYNEFDTELMTSKKKDKPEDPTIIEEMTDLKKSVIRKVTLTSSPLWLKNKHVVQEEKPVIQEKSSFKKISLVSNVVTTKEKPPVKKPHFRKKKPTTEMKSLLQEPSLEEKYNTQEDASILKKPQVLQENTNNKDATLTEPVTFKGKHSANEATHTKKPSSSKNNPDPQGKGTNLRPLRVHPVTYENEPMSSKKSTTKKKDSHFHGPSVLPDKHSPQMEVSTVKKSLALPNPTTEEKMLHFPVATVLEKQHNMGEAPCLKKPSPLRKQQQLPKRRRFFSNSAVQETVIRKPLFFKMSTTEKDPPSQWPSALPKKHISPGELSKQKKQHVSPKHNMEEDSQCWLDSAFKKQLSREEPASTHTPLKLEMQQAITKETGFHLRNPLVLPTVTSEAKSLTKEPPSFREQNTSLLKRKSTTHTITLQQAQSEWQEMTDEDRNLFSIKPGSHRKEPIPEFLQNPLPPNENCLISQKLSHSMPFASQKTTSQERAHRKESVASNDDKNFFSQDLFSPFSSADEDTLKFHKSLDFQEQVDRKNDSHKKMFDSQDSVSEEESFLRKLFCKDRCSSTEELSQERTVALEQEFLLIKILNENTSSDVDEPLSHQSPHIQNHSDTTKEALEASEALEAPEALETLEALVASEDLEEPLNILEELSTENMVALMKMLVTEDESTKDSFSGNYTAAREAHAEKSLSLEETSINEAATLKESLSSQEKHRAELVTVLKELLVLMKNPSLKRVALAFQENPSNNVETLLREVLALVENSTADESTLQEKPSTKTDVTPKELLALEENSSNKKANPMDSLSFDHKPDTEMGEIARMVLTDEEYNIDTLYERVLALSQGLIAADQLSFTDLQNFEETKIVDEEEFFKSFLVFENKNSPNMSSNAFESRTDNSSAIMPSSKAFNPVENSNPYVSSSKSFKSTLGAKETEITIQDDSDSLERIEKEGQDPLLNTIYAKDVFNYLKEREEKFLVQKYMDGQMELTSDMRAILVDWLVEIQGSFQMTHETLYLAVKIMDLYLMKAQCKKNHLQLLGSTTYMIAAKFEESYPPSLSEFLFICEDMYEKSDMVSLESSILQTLNFDINIPTAYNFLRRYASCIHASMKTLTLSRFICEMTLQEYEYIEERPSKLAAASFILALYMRNLSNCVPTLEYFTGYKMAELHILVRKLNHLLNFRSHSILKNVFEKYSEETYFEVAKIPPLSKQDLENLLNCALFH</sequence>
<dbReference type="MGI" id="MGI:2183443">
    <property type="gene designation" value="Ccnb3"/>
</dbReference>
<feature type="domain" description="Cyclin-like" evidence="8">
    <location>
        <begin position="1269"/>
        <end position="1353"/>
    </location>
</feature>
<reference evidence="10" key="1">
    <citation type="journal article" date="2004" name="Genome Res.">
        <title>The status, quality, and expansion of the NIH full-length cDNA project: the Mammalian Gene Collection (MGC).</title>
        <authorList>
            <consortium name="The MGC Project Team"/>
            <person name="Gerhard D.S."/>
            <person name="Wagner L."/>
            <person name="Feingold E.A."/>
            <person name="Shenmen C.M."/>
            <person name="Grouse L.H."/>
            <person name="Schuler G."/>
            <person name="Klein S.L."/>
            <person name="Old S."/>
            <person name="Rasooly R."/>
            <person name="Good P."/>
            <person name="Guyer M."/>
            <person name="Peck A.M."/>
            <person name="Derge J.G."/>
            <person name="Lipman D."/>
            <person name="Collins F.S."/>
            <person name="Jang W."/>
            <person name="Sherry S."/>
            <person name="Feolo M."/>
            <person name="Misquitta L."/>
            <person name="Lee E."/>
            <person name="Rotmistrovsky K."/>
            <person name="Greenhut S.F."/>
            <person name="Schaefer C.F."/>
            <person name="Buetow K."/>
            <person name="Bonner T.I."/>
            <person name="Haussler D."/>
            <person name="Kent J."/>
            <person name="Kiekhaus M."/>
            <person name="Furey T."/>
            <person name="Brent M."/>
            <person name="Prange C."/>
            <person name="Schreiber K."/>
            <person name="Shapiro N."/>
            <person name="Bhat N.K."/>
            <person name="Hopkins R.F."/>
            <person name="Hsie F."/>
            <person name="Driscoll T."/>
            <person name="Soares M.B."/>
            <person name="Casavant T.L."/>
            <person name="Scheetz T.E."/>
            <person name="Brown-stein M.J."/>
            <person name="Usdin T.B."/>
            <person name="Toshiyuki S."/>
            <person name="Carninci P."/>
            <person name="Piao Y."/>
            <person name="Dudekula D.B."/>
            <person name="Ko M.S."/>
            <person name="Kawakami K."/>
            <person name="Suzuki Y."/>
            <person name="Sugano S."/>
            <person name="Gruber C.E."/>
            <person name="Smith M.R."/>
            <person name="Simmons B."/>
            <person name="Moore T."/>
            <person name="Waterman R."/>
            <person name="Johnson S.L."/>
            <person name="Ruan Y."/>
            <person name="Wei C.L."/>
            <person name="Mathavan S."/>
            <person name="Gunaratne P.H."/>
            <person name="Wu J."/>
            <person name="Garcia A.M."/>
            <person name="Hulyk S.W."/>
            <person name="Fuh E."/>
            <person name="Yuan Y."/>
            <person name="Sneed A."/>
            <person name="Kowis C."/>
            <person name="Hodgson A."/>
            <person name="Muzny D.M."/>
            <person name="McPherson J."/>
            <person name="Gibbs R.A."/>
            <person name="Fahey J."/>
            <person name="Helton E."/>
            <person name="Ketteman M."/>
            <person name="Madan A."/>
            <person name="Rodrigues S."/>
            <person name="Sanchez A."/>
            <person name="Whiting M."/>
            <person name="Madari A."/>
            <person name="Young A.C."/>
            <person name="Wetherby K.D."/>
            <person name="Granite S.J."/>
            <person name="Kwong P.N."/>
            <person name="Brinkley C.P."/>
            <person name="Pearson R.L."/>
            <person name="Bouffard G.G."/>
            <person name="Blakesly R.W."/>
            <person name="Green E.D."/>
            <person name="Dickson M.C."/>
            <person name="Rodriguez A.C."/>
            <person name="Grimwood J."/>
            <person name="Schmutz J."/>
            <person name="Myers R.M."/>
            <person name="Butterfield Y.S."/>
            <person name="Griffith M."/>
            <person name="Griffith O.L."/>
            <person name="Krzywinski M.I."/>
            <person name="Liao N."/>
            <person name="Morin R."/>
            <person name="Morrin R."/>
            <person name="Palmquist D."/>
            <person name="Petrescu A.S."/>
            <person name="Skalska U."/>
            <person name="Smailus D.E."/>
            <person name="Stott J.M."/>
            <person name="Schnerch A."/>
            <person name="Schein J.E."/>
            <person name="Jones S.J."/>
            <person name="Holt R.A."/>
            <person name="Baross A."/>
            <person name="Marra M.A."/>
            <person name="Clifton S."/>
            <person name="Makowski K.A."/>
            <person name="Bosak S."/>
            <person name="Malek J."/>
        </authorList>
    </citation>
    <scope>NUCLEOTIDE SEQUENCE [LARGE SCALE MRNA]</scope>
    <source>
        <tissue evidence="10">Brain</tissue>
    </source>
</reference>
<dbReference type="KEGG" id="mmu:209091"/>
<evidence type="ECO:0000259" key="8">
    <source>
        <dbReference type="SMART" id="SM00385"/>
    </source>
</evidence>
<feature type="compositionally biased region" description="Basic residues" evidence="7">
    <location>
        <begin position="264"/>
        <end position="273"/>
    </location>
</feature>
<dbReference type="Proteomes" id="UP000000589">
    <property type="component" value="Chromosome X"/>
</dbReference>
<reference evidence="16" key="3">
    <citation type="journal article" date="2010" name="Cell">
        <title>A tissue-specific atlas of mouse protein phosphorylation and expression.</title>
        <authorList>
            <person name="Huttlin E.L."/>
            <person name="Jedrychowski M.P."/>
            <person name="Elias J.E."/>
            <person name="Goswami T."/>
            <person name="Rad R."/>
            <person name="Beausoleil S.A."/>
            <person name="Villen J."/>
            <person name="Haas W."/>
            <person name="Sowa M.E."/>
            <person name="Gygi S.P."/>
        </authorList>
    </citation>
    <scope>IDENTIFICATION BY MASS SPECTROMETRY [LARGE SCALE ANALYSIS]</scope>
</reference>
<dbReference type="GeneID" id="209091"/>
<dbReference type="InterPro" id="IPR039361">
    <property type="entry name" value="Cyclin"/>
</dbReference>
<dbReference type="Gene3D" id="1.10.472.10">
    <property type="entry name" value="Cyclin-like"/>
    <property type="match status" value="2"/>
</dbReference>